<evidence type="ECO:0000256" key="1">
    <source>
        <dbReference type="ARBA" id="ARBA00022679"/>
    </source>
</evidence>
<dbReference type="SUPFAM" id="SSF63829">
    <property type="entry name" value="Calcium-dependent phosphotriesterase"/>
    <property type="match status" value="1"/>
</dbReference>
<dbReference type="EMBL" id="JAENIO010000044">
    <property type="protein sequence ID" value="MBK1835219.1"/>
    <property type="molecule type" value="Genomic_DNA"/>
</dbReference>
<name>A0A934VM01_9BACT</name>
<dbReference type="SUPFAM" id="SSF55874">
    <property type="entry name" value="ATPase domain of HSP90 chaperone/DNA topoisomerase II/histidine kinase"/>
    <property type="match status" value="1"/>
</dbReference>
<dbReference type="Pfam" id="PF07495">
    <property type="entry name" value="Y_Y_Y"/>
    <property type="match status" value="1"/>
</dbReference>
<keyword evidence="4" id="KW-1133">Transmembrane helix</keyword>
<evidence type="ECO:0000256" key="2">
    <source>
        <dbReference type="ARBA" id="ARBA00022777"/>
    </source>
</evidence>
<dbReference type="InterPro" id="IPR036890">
    <property type="entry name" value="HATPase_C_sf"/>
</dbReference>
<dbReference type="Pfam" id="PF07730">
    <property type="entry name" value="HisKA_3"/>
    <property type="match status" value="1"/>
</dbReference>
<evidence type="ECO:0000256" key="3">
    <source>
        <dbReference type="ARBA" id="ARBA00023012"/>
    </source>
</evidence>
<dbReference type="GO" id="GO:0016020">
    <property type="term" value="C:membrane"/>
    <property type="evidence" value="ECO:0007669"/>
    <property type="project" value="InterPro"/>
</dbReference>
<protein>
    <submittedName>
        <fullName evidence="6">ATP-binding protein</fullName>
    </submittedName>
</protein>
<dbReference type="Gene3D" id="2.60.40.10">
    <property type="entry name" value="Immunoglobulins"/>
    <property type="match status" value="1"/>
</dbReference>
<evidence type="ECO:0000259" key="5">
    <source>
        <dbReference type="PROSITE" id="PS50109"/>
    </source>
</evidence>
<dbReference type="InterPro" id="IPR011712">
    <property type="entry name" value="Sig_transdc_His_kin_sub3_dim/P"/>
</dbReference>
<dbReference type="Proteomes" id="UP000604083">
    <property type="component" value="Unassembled WGS sequence"/>
</dbReference>
<dbReference type="SMART" id="SM00387">
    <property type="entry name" value="HATPase_c"/>
    <property type="match status" value="1"/>
</dbReference>
<dbReference type="InterPro" id="IPR011123">
    <property type="entry name" value="Y_Y_Y"/>
</dbReference>
<dbReference type="InterPro" id="IPR013783">
    <property type="entry name" value="Ig-like_fold"/>
</dbReference>
<keyword evidence="7" id="KW-1185">Reference proteome</keyword>
<keyword evidence="6" id="KW-0547">Nucleotide-binding</keyword>
<dbReference type="AlphaFoldDB" id="A0A934VM01"/>
<gene>
    <name evidence="6" type="ORF">JIN78_14205</name>
</gene>
<dbReference type="PROSITE" id="PS50109">
    <property type="entry name" value="HIS_KIN"/>
    <property type="match status" value="1"/>
</dbReference>
<keyword evidence="4" id="KW-0472">Membrane</keyword>
<keyword evidence="2" id="KW-0418">Kinase</keyword>
<keyword evidence="6" id="KW-0067">ATP-binding</keyword>
<dbReference type="Pfam" id="PF07494">
    <property type="entry name" value="Reg_prop"/>
    <property type="match status" value="1"/>
</dbReference>
<keyword evidence="4" id="KW-0812">Transmembrane</keyword>
<feature type="domain" description="Histidine kinase" evidence="5">
    <location>
        <begin position="730"/>
        <end position="920"/>
    </location>
</feature>
<dbReference type="PANTHER" id="PTHR24421:SF58">
    <property type="entry name" value="SIGNAL TRANSDUCTION HISTIDINE-PROTEIN KINASE_PHOSPHATASE UHPB"/>
    <property type="match status" value="1"/>
</dbReference>
<dbReference type="InterPro" id="IPR050482">
    <property type="entry name" value="Sensor_HK_TwoCompSys"/>
</dbReference>
<proteinExistence type="predicted"/>
<organism evidence="6 7">
    <name type="scientific">Roseibacillus ishigakijimensis</name>
    <dbReference type="NCBI Taxonomy" id="454146"/>
    <lineage>
        <taxon>Bacteria</taxon>
        <taxon>Pseudomonadati</taxon>
        <taxon>Verrucomicrobiota</taxon>
        <taxon>Verrucomicrobiia</taxon>
        <taxon>Verrucomicrobiales</taxon>
        <taxon>Verrucomicrobiaceae</taxon>
        <taxon>Roseibacillus</taxon>
    </lineage>
</organism>
<dbReference type="Gene3D" id="3.30.565.10">
    <property type="entry name" value="Histidine kinase-like ATPase, C-terminal domain"/>
    <property type="match status" value="1"/>
</dbReference>
<sequence>MKILCLLLALTTALGAVETEKSARFLVRTWKADEGLAGGIVRSLGQTQDGYLWIATAEGLERFDGLEFTTIPASGDWQGRPLDFFRVFTPGHGEVWLSTNRHGLFRLQGDSLVCEIEDYEHGDSGRITRLFHHQENTYFVRREQLWHWDGETARMVEQPSSQLKASNDKDRLQSLARGRADNTLPPTQLTTRRGDLWSVNQGALQFQNASGQHRGEVDEFDNNLLARDFLEDLEGNLWIASRSQGLVRVRPQRVTALTTAEGPYQKAVVSALRTRAGEWWLGLAEGSVERIQDGRIIPQPLITSGSERVVVSMLEDSQGRLWFASRNASVFQWDESLNDFEAVFRRVPGMGKIHALAEESAGNIWLAGRRNLFRWDGDSVVNLGPDLPGEEGDIFTLTADKEGGLFLGTRDGRLFHYDGKKFHLLATVGEVPNPQISSILVYSPREVWFTTIRSGLYVWKNGHTHHFGRASGLPDKRLTGLRLQGEDAFWLGSLGGILRVSRSALLESMPPHRPRPVWLRFDRDDGMLTRECTGGGQPAVFDLPDGSIWFTTTAGLAQVQPETLVFNRTPPHVHFSPVMVNGVPQPIPGAHPLQAGPGRSSLGFRFTGVSLSAPEEVSYRVRLAGLEPHPQLLGPQREVTYAAVPPGRYRLEVTAINADGSALPRPAVLSVEVRPHFWETGWFVTLSASLLALFVLAVGWLLARRRHKRRLAIIQLERALEDERSRISRDLHDDLGASLTELSILSDLAKREKVLPSGPRPLEQLSIKAKRAVGTLDEIVWATNPSQDSLRSLVEYLAFFAREFLKVVAIPLQTHIPQTIPEATIGPRRRHNILLTAREAINNAVKHGNATKVTLTISFADQNLHIHIADDGKGFEGGQASLGDGLKNMRTRMTDCGGQLHLESEPGCGTTVAITLPLPSES</sequence>
<dbReference type="InterPro" id="IPR015943">
    <property type="entry name" value="WD40/YVTN_repeat-like_dom_sf"/>
</dbReference>
<dbReference type="RefSeq" id="WP_200392654.1">
    <property type="nucleotide sequence ID" value="NZ_JAENIO010000044.1"/>
</dbReference>
<dbReference type="Gene3D" id="2.130.10.10">
    <property type="entry name" value="YVTN repeat-like/Quinoprotein amine dehydrogenase"/>
    <property type="match status" value="2"/>
</dbReference>
<dbReference type="GO" id="GO:0005524">
    <property type="term" value="F:ATP binding"/>
    <property type="evidence" value="ECO:0007669"/>
    <property type="project" value="UniProtKB-KW"/>
</dbReference>
<comment type="caution">
    <text evidence="6">The sequence shown here is derived from an EMBL/GenBank/DDBJ whole genome shotgun (WGS) entry which is preliminary data.</text>
</comment>
<dbReference type="GO" id="GO:0046983">
    <property type="term" value="F:protein dimerization activity"/>
    <property type="evidence" value="ECO:0007669"/>
    <property type="project" value="InterPro"/>
</dbReference>
<feature type="transmembrane region" description="Helical" evidence="4">
    <location>
        <begin position="682"/>
        <end position="703"/>
    </location>
</feature>
<dbReference type="InterPro" id="IPR011110">
    <property type="entry name" value="Reg_prop"/>
</dbReference>
<keyword evidence="1" id="KW-0808">Transferase</keyword>
<keyword evidence="3" id="KW-0902">Two-component regulatory system</keyword>
<dbReference type="CDD" id="cd16917">
    <property type="entry name" value="HATPase_UhpB-NarQ-NarX-like"/>
    <property type="match status" value="1"/>
</dbReference>
<dbReference type="Pfam" id="PF02518">
    <property type="entry name" value="HATPase_c"/>
    <property type="match status" value="1"/>
</dbReference>
<dbReference type="Gene3D" id="1.20.5.1930">
    <property type="match status" value="1"/>
</dbReference>
<accession>A0A934VM01</accession>
<dbReference type="PANTHER" id="PTHR24421">
    <property type="entry name" value="NITRATE/NITRITE SENSOR PROTEIN NARX-RELATED"/>
    <property type="match status" value="1"/>
</dbReference>
<evidence type="ECO:0000313" key="6">
    <source>
        <dbReference type="EMBL" id="MBK1835219.1"/>
    </source>
</evidence>
<evidence type="ECO:0000313" key="7">
    <source>
        <dbReference type="Proteomes" id="UP000604083"/>
    </source>
</evidence>
<dbReference type="GO" id="GO:0000155">
    <property type="term" value="F:phosphorelay sensor kinase activity"/>
    <property type="evidence" value="ECO:0007669"/>
    <property type="project" value="InterPro"/>
</dbReference>
<dbReference type="InterPro" id="IPR003594">
    <property type="entry name" value="HATPase_dom"/>
</dbReference>
<dbReference type="InterPro" id="IPR005467">
    <property type="entry name" value="His_kinase_dom"/>
</dbReference>
<reference evidence="6" key="1">
    <citation type="submission" date="2021-01" db="EMBL/GenBank/DDBJ databases">
        <title>Modified the classification status of verrucomicrobia.</title>
        <authorList>
            <person name="Feng X."/>
        </authorList>
    </citation>
    <scope>NUCLEOTIDE SEQUENCE</scope>
    <source>
        <strain evidence="6">KCTC 12986</strain>
    </source>
</reference>
<evidence type="ECO:0000256" key="4">
    <source>
        <dbReference type="SAM" id="Phobius"/>
    </source>
</evidence>